<comment type="function">
    <text evidence="11">Catalyzes the anti-1,4-elimination of the C-3 phosphate and the C-6 proR hydrogen from 5-enolpyruvylshikimate-3-phosphate (EPSP) to yield chorismate, which is the branch point compound that serves as the starting substrate for the three terminal pathways of aromatic amino acid biosynthesis. This reaction introduces a second double bond into the aromatic ring system.</text>
</comment>
<evidence type="ECO:0000313" key="15">
    <source>
        <dbReference type="Proteomes" id="UP000320390"/>
    </source>
</evidence>
<proteinExistence type="inferred from homology"/>
<dbReference type="PANTHER" id="PTHR21085">
    <property type="entry name" value="CHORISMATE SYNTHASE"/>
    <property type="match status" value="1"/>
</dbReference>
<feature type="binding site" evidence="11">
    <location>
        <begin position="132"/>
        <end position="134"/>
    </location>
    <ligand>
        <name>FMN</name>
        <dbReference type="ChEBI" id="CHEBI:58210"/>
    </ligand>
</feature>
<keyword evidence="9 11" id="KW-0057">Aromatic amino acid biosynthesis</keyword>
<evidence type="ECO:0000256" key="3">
    <source>
        <dbReference type="ARBA" id="ARBA00013036"/>
    </source>
</evidence>
<comment type="pathway">
    <text evidence="1 11 12">Metabolic intermediate biosynthesis; chorismate biosynthesis; chorismate from D-erythrose 4-phosphate and phosphoenolpyruvate: step 7/7.</text>
</comment>
<dbReference type="UniPathway" id="UPA00053">
    <property type="reaction ID" value="UER00090"/>
</dbReference>
<keyword evidence="6 11" id="KW-0288">FMN</keyword>
<dbReference type="AlphaFoldDB" id="A0A518EWH7"/>
<evidence type="ECO:0000256" key="8">
    <source>
        <dbReference type="ARBA" id="ARBA00022857"/>
    </source>
</evidence>
<dbReference type="PANTHER" id="PTHR21085:SF0">
    <property type="entry name" value="CHORISMATE SYNTHASE"/>
    <property type="match status" value="1"/>
</dbReference>
<dbReference type="Gene3D" id="3.60.150.10">
    <property type="entry name" value="Chorismate synthase AroC"/>
    <property type="match status" value="1"/>
</dbReference>
<organism evidence="14 15">
    <name type="scientific">Saltatorellus ferox</name>
    <dbReference type="NCBI Taxonomy" id="2528018"/>
    <lineage>
        <taxon>Bacteria</taxon>
        <taxon>Pseudomonadati</taxon>
        <taxon>Planctomycetota</taxon>
        <taxon>Planctomycetia</taxon>
        <taxon>Planctomycetia incertae sedis</taxon>
        <taxon>Saltatorellus</taxon>
    </lineage>
</organism>
<dbReference type="GO" id="GO:0010181">
    <property type="term" value="F:FMN binding"/>
    <property type="evidence" value="ECO:0007669"/>
    <property type="project" value="TreeGrafter"/>
</dbReference>
<feature type="binding site" evidence="11">
    <location>
        <position position="301"/>
    </location>
    <ligand>
        <name>FMN</name>
        <dbReference type="ChEBI" id="CHEBI:58210"/>
    </ligand>
</feature>
<dbReference type="PROSITE" id="PS00787">
    <property type="entry name" value="CHORISMATE_SYNTHASE_1"/>
    <property type="match status" value="1"/>
</dbReference>
<dbReference type="NCBIfam" id="NF003793">
    <property type="entry name" value="PRK05382.1"/>
    <property type="match status" value="1"/>
</dbReference>
<evidence type="ECO:0000256" key="9">
    <source>
        <dbReference type="ARBA" id="ARBA00023141"/>
    </source>
</evidence>
<comment type="catalytic activity">
    <reaction evidence="11 12">
        <text>5-O-(1-carboxyvinyl)-3-phosphoshikimate = chorismate + phosphate</text>
        <dbReference type="Rhea" id="RHEA:21020"/>
        <dbReference type="ChEBI" id="CHEBI:29748"/>
        <dbReference type="ChEBI" id="CHEBI:43474"/>
        <dbReference type="ChEBI" id="CHEBI:57701"/>
        <dbReference type="EC" id="4.2.3.5"/>
    </reaction>
</comment>
<dbReference type="GO" id="GO:0009073">
    <property type="term" value="P:aromatic amino acid family biosynthetic process"/>
    <property type="evidence" value="ECO:0007669"/>
    <property type="project" value="UniProtKB-KW"/>
</dbReference>
<gene>
    <name evidence="11 14" type="primary">aroC</name>
    <name evidence="14" type="ORF">Poly30_40030</name>
</gene>
<dbReference type="SUPFAM" id="SSF103263">
    <property type="entry name" value="Chorismate synthase, AroC"/>
    <property type="match status" value="1"/>
</dbReference>
<sequence length="398" mass="41956">MALGAPRRRRLRPVTRLTWRTAGESHGPTLIGILEGIPAGLSLDIERVNEDLARRQLGYGRGGRMRIETDRVGILSGWKGGVTIGSPIAFEVKNKDSVIEKLPTPTNPRPGHADLAGCQKWGHRDPRAVLERASARETAARVAAAGIVRQVLEAFGIEVFGYLTGLGGIDCRPDGWEAAGERRSEIRQASDFLSLDPEADEAMRQAVDAAKEAKDSLGGTFEVRAEGLPPGLGSCASAQERLTGRLGGALFSIPAIKGVEFGIGFDVAARRGSDVHDPIVPSGAPGNAFARTTNRSGGLEGGMTTGEPLLIRAAMKPIPSIRIGMPTVDLHTGEATVATYQRSDVTSVPACSVVGEAMVALVLAEAFLDKFGGDSMGQVGAALDHYRGELQSLGKPLD</sequence>
<feature type="binding site" evidence="11">
    <location>
        <position position="342"/>
    </location>
    <ligand>
        <name>FMN</name>
        <dbReference type="ChEBI" id="CHEBI:58210"/>
    </ligand>
</feature>
<evidence type="ECO:0000256" key="7">
    <source>
        <dbReference type="ARBA" id="ARBA00022827"/>
    </source>
</evidence>
<dbReference type="GO" id="GO:0004107">
    <property type="term" value="F:chorismate synthase activity"/>
    <property type="evidence" value="ECO:0007669"/>
    <property type="project" value="UniProtKB-UniRule"/>
</dbReference>
<keyword evidence="5 11" id="KW-0285">Flavoprotein</keyword>
<evidence type="ECO:0000256" key="4">
    <source>
        <dbReference type="ARBA" id="ARBA00022605"/>
    </source>
</evidence>
<comment type="cofactor">
    <cofactor evidence="11 12">
        <name>FMNH2</name>
        <dbReference type="ChEBI" id="CHEBI:57618"/>
    </cofactor>
    <text evidence="11 12">Reduced FMN (FMNH(2)).</text>
</comment>
<name>A0A518EWH7_9BACT</name>
<dbReference type="GO" id="GO:0008652">
    <property type="term" value="P:amino acid biosynthetic process"/>
    <property type="evidence" value="ECO:0007669"/>
    <property type="project" value="UniProtKB-KW"/>
</dbReference>
<feature type="region of interest" description="Disordered" evidence="13">
    <location>
        <begin position="278"/>
        <end position="302"/>
    </location>
</feature>
<comment type="similarity">
    <text evidence="2 11 12">Belongs to the chorismate synthase family.</text>
</comment>
<dbReference type="Proteomes" id="UP000320390">
    <property type="component" value="Chromosome"/>
</dbReference>
<evidence type="ECO:0000256" key="13">
    <source>
        <dbReference type="SAM" id="MobiDB-lite"/>
    </source>
</evidence>
<dbReference type="InterPro" id="IPR020541">
    <property type="entry name" value="Chorismate_synthase_CS"/>
</dbReference>
<keyword evidence="10 11" id="KW-0456">Lyase</keyword>
<feature type="binding site" evidence="11">
    <location>
        <position position="61"/>
    </location>
    <ligand>
        <name>NADP(+)</name>
        <dbReference type="ChEBI" id="CHEBI:58349"/>
    </ligand>
</feature>
<evidence type="ECO:0000256" key="1">
    <source>
        <dbReference type="ARBA" id="ARBA00005044"/>
    </source>
</evidence>
<dbReference type="NCBIfam" id="TIGR00033">
    <property type="entry name" value="aroC"/>
    <property type="match status" value="1"/>
</dbReference>
<keyword evidence="4 11" id="KW-0028">Amino-acid biosynthesis</keyword>
<dbReference type="PIRSF" id="PIRSF001456">
    <property type="entry name" value="Chorismate_synth"/>
    <property type="match status" value="1"/>
</dbReference>
<dbReference type="FunFam" id="3.60.150.10:FF:000002">
    <property type="entry name" value="Chorismate synthase"/>
    <property type="match status" value="1"/>
</dbReference>
<feature type="binding site" evidence="11">
    <location>
        <position position="55"/>
    </location>
    <ligand>
        <name>NADP(+)</name>
        <dbReference type="ChEBI" id="CHEBI:58349"/>
    </ligand>
</feature>
<dbReference type="HAMAP" id="MF_00300">
    <property type="entry name" value="Chorismate_synth"/>
    <property type="match status" value="1"/>
</dbReference>
<protein>
    <recommendedName>
        <fullName evidence="3 11">Chorismate synthase</fullName>
        <shortName evidence="11">CS</shortName>
        <ecNumber evidence="3 11">4.2.3.5</ecNumber>
    </recommendedName>
    <alternativeName>
        <fullName evidence="11">5-enolpyruvylshikimate-3-phosphate phospholyase</fullName>
    </alternativeName>
</protein>
<evidence type="ECO:0000313" key="14">
    <source>
        <dbReference type="EMBL" id="QDV08456.1"/>
    </source>
</evidence>
<comment type="subunit">
    <text evidence="11">Homotetramer.</text>
</comment>
<keyword evidence="7 11" id="KW-0274">FAD</keyword>
<dbReference type="Pfam" id="PF01264">
    <property type="entry name" value="Chorismate_synt"/>
    <property type="match status" value="1"/>
</dbReference>
<dbReference type="EMBL" id="CP036434">
    <property type="protein sequence ID" value="QDV08456.1"/>
    <property type="molecule type" value="Genomic_DNA"/>
</dbReference>
<evidence type="ECO:0000256" key="12">
    <source>
        <dbReference type="RuleBase" id="RU000605"/>
    </source>
</evidence>
<reference evidence="14 15" key="1">
    <citation type="submission" date="2019-02" db="EMBL/GenBank/DDBJ databases">
        <title>Deep-cultivation of Planctomycetes and their phenomic and genomic characterization uncovers novel biology.</title>
        <authorList>
            <person name="Wiegand S."/>
            <person name="Jogler M."/>
            <person name="Boedeker C."/>
            <person name="Pinto D."/>
            <person name="Vollmers J."/>
            <person name="Rivas-Marin E."/>
            <person name="Kohn T."/>
            <person name="Peeters S.H."/>
            <person name="Heuer A."/>
            <person name="Rast P."/>
            <person name="Oberbeckmann S."/>
            <person name="Bunk B."/>
            <person name="Jeske O."/>
            <person name="Meyerdierks A."/>
            <person name="Storesund J.E."/>
            <person name="Kallscheuer N."/>
            <person name="Luecker S."/>
            <person name="Lage O.M."/>
            <person name="Pohl T."/>
            <person name="Merkel B.J."/>
            <person name="Hornburger P."/>
            <person name="Mueller R.-W."/>
            <person name="Bruemmer F."/>
            <person name="Labrenz M."/>
            <person name="Spormann A.M."/>
            <person name="Op den Camp H."/>
            <person name="Overmann J."/>
            <person name="Amann R."/>
            <person name="Jetten M.S.M."/>
            <person name="Mascher T."/>
            <person name="Medema M.H."/>
            <person name="Devos D.P."/>
            <person name="Kaster A.-K."/>
            <person name="Ovreas L."/>
            <person name="Rohde M."/>
            <person name="Galperin M.Y."/>
            <person name="Jogler C."/>
        </authorList>
    </citation>
    <scope>NUCLEOTIDE SEQUENCE [LARGE SCALE GENOMIC DNA]</scope>
    <source>
        <strain evidence="14 15">Poly30</strain>
    </source>
</reference>
<accession>A0A518EWH7</accession>
<evidence type="ECO:0000256" key="5">
    <source>
        <dbReference type="ARBA" id="ARBA00022630"/>
    </source>
</evidence>
<dbReference type="EC" id="4.2.3.5" evidence="3 11"/>
<keyword evidence="8 11" id="KW-0521">NADP</keyword>
<dbReference type="GO" id="GO:0009423">
    <property type="term" value="P:chorismate biosynthetic process"/>
    <property type="evidence" value="ECO:0007669"/>
    <property type="project" value="UniProtKB-UniRule"/>
</dbReference>
<feature type="binding site" evidence="11">
    <location>
        <begin position="316"/>
        <end position="320"/>
    </location>
    <ligand>
        <name>FMN</name>
        <dbReference type="ChEBI" id="CHEBI:58210"/>
    </ligand>
</feature>
<dbReference type="InterPro" id="IPR035904">
    <property type="entry name" value="Chorismate_synth_AroC_sf"/>
</dbReference>
<evidence type="ECO:0000256" key="11">
    <source>
        <dbReference type="HAMAP-Rule" id="MF_00300"/>
    </source>
</evidence>
<evidence type="ECO:0000256" key="10">
    <source>
        <dbReference type="ARBA" id="ARBA00023239"/>
    </source>
</evidence>
<comment type="caution">
    <text evidence="11">Lacks conserved residue(s) required for the propagation of feature annotation.</text>
</comment>
<dbReference type="InterPro" id="IPR000453">
    <property type="entry name" value="Chorismate_synth"/>
</dbReference>
<keyword evidence="15" id="KW-1185">Reference proteome</keyword>
<evidence type="ECO:0000256" key="2">
    <source>
        <dbReference type="ARBA" id="ARBA00008014"/>
    </source>
</evidence>
<dbReference type="GO" id="GO:0005829">
    <property type="term" value="C:cytosol"/>
    <property type="evidence" value="ECO:0007669"/>
    <property type="project" value="TreeGrafter"/>
</dbReference>
<evidence type="ECO:0000256" key="6">
    <source>
        <dbReference type="ARBA" id="ARBA00022643"/>
    </source>
</evidence>
<dbReference type="CDD" id="cd07304">
    <property type="entry name" value="Chorismate_synthase"/>
    <property type="match status" value="1"/>
</dbReference>